<reference evidence="2 3" key="1">
    <citation type="submission" date="2011-08" db="EMBL/GenBank/DDBJ databases">
        <authorList>
            <person name="Weinstock G."/>
            <person name="Sodergren E."/>
            <person name="Clifton S."/>
            <person name="Fulton L."/>
            <person name="Fulton B."/>
            <person name="Courtney L."/>
            <person name="Fronick C."/>
            <person name="Harrison M."/>
            <person name="Strong C."/>
            <person name="Farmer C."/>
            <person name="Delahaunty K."/>
            <person name="Markovic C."/>
            <person name="Hall O."/>
            <person name="Minx P."/>
            <person name="Tomlinson C."/>
            <person name="Mitreva M."/>
            <person name="Hou S."/>
            <person name="Chen J."/>
            <person name="Wollam A."/>
            <person name="Pepin K.H."/>
            <person name="Johnson M."/>
            <person name="Bhonagiri V."/>
            <person name="Zhang X."/>
            <person name="Suruliraj S."/>
            <person name="Warren W."/>
            <person name="Chinwalla A."/>
            <person name="Mardis E.R."/>
            <person name="Wilson R.K."/>
        </authorList>
    </citation>
    <scope>NUCLEOTIDE SEQUENCE [LARGE SCALE GENOMIC DNA]</scope>
    <source>
        <strain evidence="2 3">F0432</strain>
    </source>
</reference>
<protein>
    <submittedName>
        <fullName evidence="2">Uncharacterized protein</fullName>
    </submittedName>
</protein>
<feature type="region of interest" description="Disordered" evidence="1">
    <location>
        <begin position="51"/>
        <end position="71"/>
    </location>
</feature>
<dbReference type="HOGENOM" id="CLU_2786229_0_0_6"/>
<comment type="caution">
    <text evidence="2">The sequence shown here is derived from an EMBL/GenBank/DDBJ whole genome shotgun (WGS) entry which is preliminary data.</text>
</comment>
<evidence type="ECO:0000313" key="3">
    <source>
        <dbReference type="Proteomes" id="UP000004750"/>
    </source>
</evidence>
<proteinExistence type="predicted"/>
<dbReference type="AlphaFoldDB" id="G9ZDL0"/>
<accession>G9ZDL0</accession>
<sequence length="71" mass="7927">MNLEQAMQAWINASLELAAVMEVQGMTRIAPVLQLASGKDGELSLRIVTPEGEDEDWEMDSFWEDDNEEAA</sequence>
<evidence type="ECO:0000256" key="1">
    <source>
        <dbReference type="SAM" id="MobiDB-lite"/>
    </source>
</evidence>
<name>G9ZDL0_9GAMM</name>
<organism evidence="2 3">
    <name type="scientific">Cardiobacterium valvarum F0432</name>
    <dbReference type="NCBI Taxonomy" id="797473"/>
    <lineage>
        <taxon>Bacteria</taxon>
        <taxon>Pseudomonadati</taxon>
        <taxon>Pseudomonadota</taxon>
        <taxon>Gammaproteobacteria</taxon>
        <taxon>Cardiobacteriales</taxon>
        <taxon>Cardiobacteriaceae</taxon>
        <taxon>Cardiobacterium</taxon>
    </lineage>
</organism>
<dbReference type="RefSeq" id="WP_006984863.1">
    <property type="nucleotide sequence ID" value="NZ_JH417904.1"/>
</dbReference>
<dbReference type="Proteomes" id="UP000004750">
    <property type="component" value="Unassembled WGS sequence"/>
</dbReference>
<evidence type="ECO:0000313" key="2">
    <source>
        <dbReference type="EMBL" id="EHM55336.1"/>
    </source>
</evidence>
<gene>
    <name evidence="2" type="ORF">HMPREF9080_00844</name>
</gene>
<dbReference type="STRING" id="797473.HMPREF9080_00844"/>
<dbReference type="EMBL" id="AGCM01000042">
    <property type="protein sequence ID" value="EHM55336.1"/>
    <property type="molecule type" value="Genomic_DNA"/>
</dbReference>